<organism evidence="3">
    <name type="scientific">Gongylonema pulchrum</name>
    <dbReference type="NCBI Taxonomy" id="637853"/>
    <lineage>
        <taxon>Eukaryota</taxon>
        <taxon>Metazoa</taxon>
        <taxon>Ecdysozoa</taxon>
        <taxon>Nematoda</taxon>
        <taxon>Chromadorea</taxon>
        <taxon>Rhabditida</taxon>
        <taxon>Spirurina</taxon>
        <taxon>Spiruromorpha</taxon>
        <taxon>Spiruroidea</taxon>
        <taxon>Gongylonematidae</taxon>
        <taxon>Gongylonema</taxon>
    </lineage>
</organism>
<evidence type="ECO:0000313" key="3">
    <source>
        <dbReference type="WBParaSite" id="GPUH_0002123601-mRNA-1"/>
    </source>
</evidence>
<gene>
    <name evidence="1" type="ORF">GPUH_LOCUS21211</name>
</gene>
<dbReference type="WBParaSite" id="GPUH_0002123601-mRNA-1">
    <property type="protein sequence ID" value="GPUH_0002123601-mRNA-1"/>
    <property type="gene ID" value="GPUH_0002123601"/>
</dbReference>
<sequence length="41" mass="4919">MRSLLVALELFVLLKRCRMFLKLLQMIFLKRLLISSRKISP</sequence>
<protein>
    <submittedName>
        <fullName evidence="1 3">Uncharacterized protein</fullName>
    </submittedName>
</protein>
<evidence type="ECO:0000313" key="2">
    <source>
        <dbReference type="Proteomes" id="UP000271098"/>
    </source>
</evidence>
<keyword evidence="2" id="KW-1185">Reference proteome</keyword>
<dbReference type="AlphaFoldDB" id="A0A183EJS0"/>
<reference evidence="1 2" key="2">
    <citation type="submission" date="2018-11" db="EMBL/GenBank/DDBJ databases">
        <authorList>
            <consortium name="Pathogen Informatics"/>
        </authorList>
    </citation>
    <scope>NUCLEOTIDE SEQUENCE [LARGE SCALE GENOMIC DNA]</scope>
</reference>
<proteinExistence type="predicted"/>
<name>A0A183EJS0_9BILA</name>
<accession>A0A183EJS0</accession>
<dbReference type="EMBL" id="UYRT01092068">
    <property type="protein sequence ID" value="VDN37753.1"/>
    <property type="molecule type" value="Genomic_DNA"/>
</dbReference>
<evidence type="ECO:0000313" key="1">
    <source>
        <dbReference type="EMBL" id="VDN37753.1"/>
    </source>
</evidence>
<dbReference type="Proteomes" id="UP000271098">
    <property type="component" value="Unassembled WGS sequence"/>
</dbReference>
<reference evidence="3" key="1">
    <citation type="submission" date="2016-06" db="UniProtKB">
        <authorList>
            <consortium name="WormBaseParasite"/>
        </authorList>
    </citation>
    <scope>IDENTIFICATION</scope>
</reference>